<dbReference type="EMBL" id="KQ087177">
    <property type="protein sequence ID" value="KLT46422.1"/>
    <property type="molecule type" value="Genomic_DNA"/>
</dbReference>
<gene>
    <name evidence="1" type="ORF">CC85DRAFT_1943</name>
</gene>
<evidence type="ECO:0000313" key="1">
    <source>
        <dbReference type="EMBL" id="KLT46422.1"/>
    </source>
</evidence>
<dbReference type="GeneID" id="28980436"/>
<sequence>MQLRGPFSRASAVSQVSFVLRGLHSSLSPSLHFVALLPTLFEGAAHRPRAGQQGIAVRLGIRRSSRVRVHPTPLAHLVLWHPRHLLFHNASTPIACTPMNLPLGDSPPFCVQRYRRPRTLPSVLYSNHRIPGHRERTLLALRLVVDHIPLNLARVCSDHVALDLARFRIAVGHGVGEGPKYADHATQQHGLRSVCIARQKDAMA</sequence>
<keyword evidence="2" id="KW-1185">Reference proteome</keyword>
<dbReference type="AlphaFoldDB" id="A0A0J0XZG9"/>
<accession>A0A0J0XZG9</accession>
<proteinExistence type="predicted"/>
<dbReference type="Proteomes" id="UP000053611">
    <property type="component" value="Unassembled WGS sequence"/>
</dbReference>
<evidence type="ECO:0000313" key="2">
    <source>
        <dbReference type="Proteomes" id="UP000053611"/>
    </source>
</evidence>
<reference evidence="1 2" key="1">
    <citation type="submission" date="2015-03" db="EMBL/GenBank/DDBJ databases">
        <title>Genomics and transcriptomics of the oil-accumulating basidiomycete yeast T. oleaginosus allow insights into substrate utilization and the diverse evolutionary trajectories of mating systems in fungi.</title>
        <authorList>
            <consortium name="DOE Joint Genome Institute"/>
            <person name="Kourist R."/>
            <person name="Kracht O."/>
            <person name="Bracharz F."/>
            <person name="Lipzen A."/>
            <person name="Nolan M."/>
            <person name="Ohm R."/>
            <person name="Grigoriev I."/>
            <person name="Sun S."/>
            <person name="Heitman J."/>
            <person name="Bruck T."/>
            <person name="Nowrousian M."/>
        </authorList>
    </citation>
    <scope>NUCLEOTIDE SEQUENCE [LARGE SCALE GENOMIC DNA]</scope>
    <source>
        <strain evidence="1 2">IBC0246</strain>
    </source>
</reference>
<name>A0A0J0XZG9_9TREE</name>
<organism evidence="1 2">
    <name type="scientific">Cutaneotrichosporon oleaginosum</name>
    <dbReference type="NCBI Taxonomy" id="879819"/>
    <lineage>
        <taxon>Eukaryota</taxon>
        <taxon>Fungi</taxon>
        <taxon>Dikarya</taxon>
        <taxon>Basidiomycota</taxon>
        <taxon>Agaricomycotina</taxon>
        <taxon>Tremellomycetes</taxon>
        <taxon>Trichosporonales</taxon>
        <taxon>Trichosporonaceae</taxon>
        <taxon>Cutaneotrichosporon</taxon>
    </lineage>
</organism>
<protein>
    <submittedName>
        <fullName evidence="1">Uncharacterized protein</fullName>
    </submittedName>
</protein>
<dbReference type="RefSeq" id="XP_018282913.1">
    <property type="nucleotide sequence ID" value="XM_018419833.1"/>
</dbReference>